<feature type="transmembrane region" description="Helical" evidence="3">
    <location>
        <begin position="286"/>
        <end position="303"/>
    </location>
</feature>
<dbReference type="Proteomes" id="UP001054857">
    <property type="component" value="Unassembled WGS sequence"/>
</dbReference>
<feature type="transmembrane region" description="Helical" evidence="3">
    <location>
        <begin position="315"/>
        <end position="338"/>
    </location>
</feature>
<dbReference type="GO" id="GO:0008270">
    <property type="term" value="F:zinc ion binding"/>
    <property type="evidence" value="ECO:0007669"/>
    <property type="project" value="UniProtKB-KW"/>
</dbReference>
<dbReference type="SUPFAM" id="SSF57850">
    <property type="entry name" value="RING/U-box"/>
    <property type="match status" value="1"/>
</dbReference>
<keyword evidence="6" id="KW-1185">Reference proteome</keyword>
<organism evidence="5 6">
    <name type="scientific">Astrephomene gubernaculifera</name>
    <dbReference type="NCBI Taxonomy" id="47775"/>
    <lineage>
        <taxon>Eukaryota</taxon>
        <taxon>Viridiplantae</taxon>
        <taxon>Chlorophyta</taxon>
        <taxon>core chlorophytes</taxon>
        <taxon>Chlorophyceae</taxon>
        <taxon>CS clade</taxon>
        <taxon>Chlamydomonadales</taxon>
        <taxon>Astrephomenaceae</taxon>
        <taxon>Astrephomene</taxon>
    </lineage>
</organism>
<dbReference type="Gene3D" id="3.30.40.10">
    <property type="entry name" value="Zinc/RING finger domain, C3HC4 (zinc finger)"/>
    <property type="match status" value="1"/>
</dbReference>
<proteinExistence type="predicted"/>
<evidence type="ECO:0000256" key="1">
    <source>
        <dbReference type="PROSITE-ProRule" id="PRU00175"/>
    </source>
</evidence>
<feature type="compositionally biased region" description="Low complexity" evidence="2">
    <location>
        <begin position="521"/>
        <end position="567"/>
    </location>
</feature>
<comment type="caution">
    <text evidence="5">The sequence shown here is derived from an EMBL/GenBank/DDBJ whole genome shotgun (WGS) entry which is preliminary data.</text>
</comment>
<keyword evidence="1" id="KW-0479">Metal-binding</keyword>
<feature type="compositionally biased region" description="Low complexity" evidence="2">
    <location>
        <begin position="499"/>
        <end position="510"/>
    </location>
</feature>
<feature type="compositionally biased region" description="Gly residues" evidence="2">
    <location>
        <begin position="743"/>
        <end position="753"/>
    </location>
</feature>
<evidence type="ECO:0000313" key="6">
    <source>
        <dbReference type="Proteomes" id="UP001054857"/>
    </source>
</evidence>
<feature type="region of interest" description="Disordered" evidence="2">
    <location>
        <begin position="601"/>
        <end position="921"/>
    </location>
</feature>
<feature type="compositionally biased region" description="Low complexity" evidence="2">
    <location>
        <begin position="754"/>
        <end position="771"/>
    </location>
</feature>
<name>A0AAD3HL91_9CHLO</name>
<keyword evidence="1" id="KW-0862">Zinc</keyword>
<evidence type="ECO:0000256" key="3">
    <source>
        <dbReference type="SAM" id="Phobius"/>
    </source>
</evidence>
<dbReference type="PROSITE" id="PS50089">
    <property type="entry name" value="ZF_RING_2"/>
    <property type="match status" value="1"/>
</dbReference>
<protein>
    <recommendedName>
        <fullName evidence="4">RING-type domain-containing protein</fullName>
    </recommendedName>
</protein>
<evidence type="ECO:0000256" key="2">
    <source>
        <dbReference type="SAM" id="MobiDB-lite"/>
    </source>
</evidence>
<feature type="compositionally biased region" description="Low complexity" evidence="2">
    <location>
        <begin position="827"/>
        <end position="850"/>
    </location>
</feature>
<dbReference type="EMBL" id="BMAR01000008">
    <property type="protein sequence ID" value="GFR44736.1"/>
    <property type="molecule type" value="Genomic_DNA"/>
</dbReference>
<dbReference type="AlphaFoldDB" id="A0AAD3HL91"/>
<sequence>MEAGVRPLNGAGPGPSPVDLLEHPFAVTTAVTPSDPPASNLVATSHPEPLHGQDTSSSTTIPRLASINGFTDNRDEPQRWGTLRQEDSQPDMGVSGAATGRSSDSVPLPGVDSLGDQEVVVLTPSRLRLDSRVVLAHATLQWLTNAVWAVLIWQKLEGRLSWSWWGVFSPAILNHALHLPLQLGVLLAADSFIHKQIGPPPPASASPGLVLQYAIIRAVRLRSHRVDWCNGALESAATGVVKLLFCDALQRGRLASTSLRLMFTPIWACWGVSVLLLCFKDRSERMFGSTRDLLFIFLLFVAFKVDEQSSYSWRVVFLVPWMWFSGLLLVATLVLLLLLFARCWSRPRELLLPLGFCALLLASLPQFMSYIALVRRLDGDSSTSYRSILAPNALSWLLMWLSSLLVAAALRAKEAVREGLLARGAVWTAHEAVARRLHAEREEARRRVEQLSDEEVSRLVASMMAGKSKPGRLRRVGATLYKRIASLEPALRGGGEVQLPSLSGAPGSLSTRPGTGKGNRVAPAPAAAAAGGAQEVPPGQPPASAASTAAAGPLPSLAAPTTAPGSSVRSGRWLLDLSADGAAAGAAGAGEAAATAAAGAAGGLSGSEGREADLDVERGGGSFRPAPRLASDHPQHPPPPPNPPAPALLPEVQLASCGSPRGGSAAPHPHPSPPSLSSRSSGPYRGAPPCTSASTPGVGGAPQQSGVLPLQPAAPAAAASSQPAAAAGWGEGDALQPAAAGSPRGGGRGGWGPADGPSAAAADSSGGSAAGREGPYPPGLDSPRGAGAGQEQGQQPGGASGGGGSSQLPPPPAAAAAASLPHLRTASSSSSSSCRSSSSKRAPAVLLPEAAGGGVGGQPEVEVQAEVQEEEEETATAAEHPGGIGQQQQPADSDAAPSSSTAPPSAPASAPAAPACRPPSPPDPDDGSCVICYDAAASCVFLECGHGGFCRRCAYRLFVRPPNECPTCRAPIEQVVEVEEEAP</sequence>
<keyword evidence="3" id="KW-1133">Transmembrane helix</keyword>
<feature type="compositionally biased region" description="Low complexity" evidence="2">
    <location>
        <begin position="890"/>
        <end position="915"/>
    </location>
</feature>
<feature type="domain" description="RING-type" evidence="4">
    <location>
        <begin position="929"/>
        <end position="969"/>
    </location>
</feature>
<evidence type="ECO:0000259" key="4">
    <source>
        <dbReference type="PROSITE" id="PS50089"/>
    </source>
</evidence>
<feature type="transmembrane region" description="Helical" evidence="3">
    <location>
        <begin position="259"/>
        <end position="279"/>
    </location>
</feature>
<evidence type="ECO:0000313" key="5">
    <source>
        <dbReference type="EMBL" id="GFR44736.1"/>
    </source>
</evidence>
<feature type="region of interest" description="Disordered" evidence="2">
    <location>
        <begin position="1"/>
        <end position="109"/>
    </location>
</feature>
<feature type="compositionally biased region" description="Low complexity" evidence="2">
    <location>
        <begin position="708"/>
        <end position="727"/>
    </location>
</feature>
<keyword evidence="3" id="KW-0472">Membrane</keyword>
<keyword evidence="3" id="KW-0812">Transmembrane</keyword>
<keyword evidence="1" id="KW-0863">Zinc-finger</keyword>
<dbReference type="Pfam" id="PF13920">
    <property type="entry name" value="zf-C3HC4_3"/>
    <property type="match status" value="1"/>
</dbReference>
<feature type="non-terminal residue" evidence="5">
    <location>
        <position position="1"/>
    </location>
</feature>
<feature type="compositionally biased region" description="Gly residues" evidence="2">
    <location>
        <begin position="786"/>
        <end position="805"/>
    </location>
</feature>
<feature type="compositionally biased region" description="Pro residues" evidence="2">
    <location>
        <begin position="636"/>
        <end position="647"/>
    </location>
</feature>
<dbReference type="PANTHER" id="PTHR14879">
    <property type="entry name" value="CASPASE REGULATOR, RING FINGER DOMAIN-CONTAINING"/>
    <property type="match status" value="1"/>
</dbReference>
<dbReference type="PANTHER" id="PTHR14879:SF5">
    <property type="entry name" value="RING-TYPE DOMAIN-CONTAINING PROTEIN"/>
    <property type="match status" value="1"/>
</dbReference>
<dbReference type="InterPro" id="IPR013083">
    <property type="entry name" value="Znf_RING/FYVE/PHD"/>
</dbReference>
<dbReference type="InterPro" id="IPR051728">
    <property type="entry name" value="RING-FYVE_E3_ubiquitin-ligase"/>
</dbReference>
<gene>
    <name evidence="5" type="ORF">Agub_g6064</name>
</gene>
<feature type="region of interest" description="Disordered" evidence="2">
    <location>
        <begin position="495"/>
        <end position="568"/>
    </location>
</feature>
<accession>A0AAD3HL91</accession>
<dbReference type="InterPro" id="IPR001841">
    <property type="entry name" value="Znf_RING"/>
</dbReference>
<feature type="transmembrane region" description="Helical" evidence="3">
    <location>
        <begin position="350"/>
        <end position="373"/>
    </location>
</feature>
<reference evidence="5 6" key="1">
    <citation type="journal article" date="2021" name="Sci. Rep.">
        <title>Genome sequencing of the multicellular alga Astrephomene provides insights into convergent evolution of germ-soma differentiation.</title>
        <authorList>
            <person name="Yamashita S."/>
            <person name="Yamamoto K."/>
            <person name="Matsuzaki R."/>
            <person name="Suzuki S."/>
            <person name="Yamaguchi H."/>
            <person name="Hirooka S."/>
            <person name="Minakuchi Y."/>
            <person name="Miyagishima S."/>
            <person name="Kawachi M."/>
            <person name="Toyoda A."/>
            <person name="Nozaki H."/>
        </authorList>
    </citation>
    <scope>NUCLEOTIDE SEQUENCE [LARGE SCALE GENOMIC DNA]</scope>
    <source>
        <strain evidence="5 6">NIES-4017</strain>
    </source>
</reference>
<dbReference type="SMART" id="SM00184">
    <property type="entry name" value="RING"/>
    <property type="match status" value="1"/>
</dbReference>
<feature type="compositionally biased region" description="Basic and acidic residues" evidence="2">
    <location>
        <begin position="608"/>
        <end position="618"/>
    </location>
</feature>